<dbReference type="STRING" id="1220579.GCA_001571345_00628"/>
<dbReference type="SUPFAM" id="SSF53474">
    <property type="entry name" value="alpha/beta-Hydrolases"/>
    <property type="match status" value="1"/>
</dbReference>
<organism evidence="2 3">
    <name type="scientific">Komagataeibacter xylinus</name>
    <name type="common">Gluconacetobacter xylinus</name>
    <dbReference type="NCBI Taxonomy" id="28448"/>
    <lineage>
        <taxon>Bacteria</taxon>
        <taxon>Pseudomonadati</taxon>
        <taxon>Pseudomonadota</taxon>
        <taxon>Alphaproteobacteria</taxon>
        <taxon>Acetobacterales</taxon>
        <taxon>Acetobacteraceae</taxon>
        <taxon>Komagataeibacter</taxon>
    </lineage>
</organism>
<dbReference type="OrthoDB" id="9808398at2"/>
<dbReference type="RefSeq" id="WP_061271900.1">
    <property type="nucleotide sequence ID" value="NZ_CBCRXN010000012.1"/>
</dbReference>
<dbReference type="Proteomes" id="UP000248257">
    <property type="component" value="Unassembled WGS sequence"/>
</dbReference>
<dbReference type="PRINTS" id="PR00111">
    <property type="entry name" value="ABHYDROLASE"/>
</dbReference>
<sequence length="262" mass="28313">MLLDVIEHGPKDGTNTLPPVVFLHGLFGRARNFGFFQRRLAANRRILALDLRNHGSSPHGPMDYPAMAADVRETLAAHDALPATVIGHSMGGKVAMMLALQSPACVHALLVADIAPAQGGHAHSGAIASGLAGLHFPPTLTLSEADAWLAPVIAEKPVRDMMKQNIVLGANPHWQIGLGQIVAGMAQVVGWPTLPPGMQYDGPVLFVAGGASPYVKPRDYPLMRQLFPHYRLVRLKGAGHWLHAEQPWEFLRVVEEFLRVTG</sequence>
<protein>
    <submittedName>
        <fullName evidence="2">Alpha/beta hydrolase</fullName>
    </submittedName>
</protein>
<dbReference type="PANTHER" id="PTHR46118">
    <property type="entry name" value="PROTEIN ABHD11"/>
    <property type="match status" value="1"/>
</dbReference>
<reference evidence="2 3" key="1">
    <citation type="submission" date="2017-07" db="EMBL/GenBank/DDBJ databases">
        <title>A draft genome sequence of Komagataeibacter xylinus LMG 1515.</title>
        <authorList>
            <person name="Skraban J."/>
            <person name="Cleenwerck I."/>
            <person name="Vandamme P."/>
            <person name="Trcek J."/>
        </authorList>
    </citation>
    <scope>NUCLEOTIDE SEQUENCE [LARGE SCALE GENOMIC DNA]</scope>
    <source>
        <strain evidence="2 3">LMG 1515</strain>
    </source>
</reference>
<dbReference type="InterPro" id="IPR000073">
    <property type="entry name" value="AB_hydrolase_1"/>
</dbReference>
<proteinExistence type="predicted"/>
<name>A0A318PPX3_KOMXY</name>
<dbReference type="AlphaFoldDB" id="A0A318PPX3"/>
<dbReference type="PANTHER" id="PTHR46118:SF4">
    <property type="entry name" value="PROTEIN ABHD11"/>
    <property type="match status" value="1"/>
</dbReference>
<dbReference type="Pfam" id="PF12697">
    <property type="entry name" value="Abhydrolase_6"/>
    <property type="match status" value="1"/>
</dbReference>
<comment type="caution">
    <text evidence="2">The sequence shown here is derived from an EMBL/GenBank/DDBJ whole genome shotgun (WGS) entry which is preliminary data.</text>
</comment>
<dbReference type="Gene3D" id="3.40.50.1820">
    <property type="entry name" value="alpha/beta hydrolase"/>
    <property type="match status" value="1"/>
</dbReference>
<dbReference type="InterPro" id="IPR029058">
    <property type="entry name" value="AB_hydrolase_fold"/>
</dbReference>
<dbReference type="InterPro" id="IPR000639">
    <property type="entry name" value="Epox_hydrolase-like"/>
</dbReference>
<evidence type="ECO:0000313" key="2">
    <source>
        <dbReference type="EMBL" id="PYD58334.1"/>
    </source>
</evidence>
<dbReference type="EMBL" id="NKUC01000003">
    <property type="protein sequence ID" value="PYD58334.1"/>
    <property type="molecule type" value="Genomic_DNA"/>
</dbReference>
<dbReference type="PRINTS" id="PR00412">
    <property type="entry name" value="EPOXHYDRLASE"/>
</dbReference>
<evidence type="ECO:0000259" key="1">
    <source>
        <dbReference type="Pfam" id="PF12697"/>
    </source>
</evidence>
<dbReference type="GO" id="GO:0016787">
    <property type="term" value="F:hydrolase activity"/>
    <property type="evidence" value="ECO:0007669"/>
    <property type="project" value="UniProtKB-KW"/>
</dbReference>
<accession>A0A318PPX3</accession>
<keyword evidence="3" id="KW-1185">Reference proteome</keyword>
<gene>
    <name evidence="2" type="ORF">CFR75_02955</name>
</gene>
<feature type="domain" description="AB hydrolase-1" evidence="1">
    <location>
        <begin position="20"/>
        <end position="250"/>
    </location>
</feature>
<evidence type="ECO:0000313" key="3">
    <source>
        <dbReference type="Proteomes" id="UP000248257"/>
    </source>
</evidence>
<keyword evidence="2" id="KW-0378">Hydrolase</keyword>